<accession>A0A6J4VQD9</accession>
<dbReference type="GO" id="GO:0016779">
    <property type="term" value="F:nucleotidyltransferase activity"/>
    <property type="evidence" value="ECO:0007669"/>
    <property type="project" value="InterPro"/>
</dbReference>
<dbReference type="Pfam" id="PF01909">
    <property type="entry name" value="NTP_transf_2"/>
    <property type="match status" value="1"/>
</dbReference>
<reference evidence="2" key="1">
    <citation type="submission" date="2020-02" db="EMBL/GenBank/DDBJ databases">
        <authorList>
            <person name="Meier V. D."/>
        </authorList>
    </citation>
    <scope>NUCLEOTIDE SEQUENCE</scope>
    <source>
        <strain evidence="2">AVDCRST_MAG19</strain>
    </source>
</reference>
<sequence>MSGTDLLRLREEERDRLLDRLVASLERDERVVAAWLSGSLGRGTADAWSDVDVWVVVADAEAANVIEALPAFVAAVAHPVLVLEAPANAPPGGGYLLALYQGETGAHQIDWYWVPRSTARVPAGARVLFDRLGLLPEPAAAPFAEGERAAALTHAGADFWIAVLLAGKAVARRRPWAATRMIGWAAAALAEVEWLVAHDGPASHDDLKATGHEGRWAFPGLAPETQLAVLLRVAAAMAALAPDVAALGGETAPDGARQVSTFLDSVGDSLAPGLPSDGIGEA</sequence>
<evidence type="ECO:0000313" key="2">
    <source>
        <dbReference type="EMBL" id="CAA9583926.1"/>
    </source>
</evidence>
<dbReference type="InterPro" id="IPR002934">
    <property type="entry name" value="Polymerase_NTP_transf_dom"/>
</dbReference>
<dbReference type="Gene3D" id="3.30.460.10">
    <property type="entry name" value="Beta Polymerase, domain 2"/>
    <property type="match status" value="1"/>
</dbReference>
<proteinExistence type="predicted"/>
<dbReference type="EMBL" id="CADCWL010000244">
    <property type="protein sequence ID" value="CAA9583926.1"/>
    <property type="molecule type" value="Genomic_DNA"/>
</dbReference>
<organism evidence="2">
    <name type="scientific">uncultured Thermomicrobiales bacterium</name>
    <dbReference type="NCBI Taxonomy" id="1645740"/>
    <lineage>
        <taxon>Bacteria</taxon>
        <taxon>Pseudomonadati</taxon>
        <taxon>Thermomicrobiota</taxon>
        <taxon>Thermomicrobia</taxon>
        <taxon>Thermomicrobiales</taxon>
        <taxon>environmental samples</taxon>
    </lineage>
</organism>
<dbReference type="InterPro" id="IPR043519">
    <property type="entry name" value="NT_sf"/>
</dbReference>
<name>A0A6J4VQD9_9BACT</name>
<dbReference type="SUPFAM" id="SSF81301">
    <property type="entry name" value="Nucleotidyltransferase"/>
    <property type="match status" value="1"/>
</dbReference>
<gene>
    <name evidence="2" type="ORF">AVDCRST_MAG19-4424</name>
</gene>
<protein>
    <recommendedName>
        <fullName evidence="1">Polymerase nucleotidyl transferase domain-containing protein</fullName>
    </recommendedName>
</protein>
<feature type="domain" description="Polymerase nucleotidyl transferase" evidence="1">
    <location>
        <begin position="19"/>
        <end position="60"/>
    </location>
</feature>
<evidence type="ECO:0000259" key="1">
    <source>
        <dbReference type="Pfam" id="PF01909"/>
    </source>
</evidence>
<dbReference type="AlphaFoldDB" id="A0A6J4VQD9"/>